<evidence type="ECO:0000313" key="3">
    <source>
        <dbReference type="Proteomes" id="UP001213681"/>
    </source>
</evidence>
<name>A0AAD6CFY7_9EURO</name>
<gene>
    <name evidence="2" type="ORF">N7458_002537</name>
</gene>
<comment type="caution">
    <text evidence="2">The sequence shown here is derived from an EMBL/GenBank/DDBJ whole genome shotgun (WGS) entry which is preliminary data.</text>
</comment>
<dbReference type="EMBL" id="JAPVEA010000002">
    <property type="protein sequence ID" value="KAJ5460985.1"/>
    <property type="molecule type" value="Genomic_DNA"/>
</dbReference>
<accession>A0AAD6CFY7</accession>
<dbReference type="Proteomes" id="UP001213681">
    <property type="component" value="Unassembled WGS sequence"/>
</dbReference>
<dbReference type="GeneID" id="81596163"/>
<feature type="compositionally biased region" description="Basic and acidic residues" evidence="1">
    <location>
        <begin position="606"/>
        <end position="621"/>
    </location>
</feature>
<evidence type="ECO:0000256" key="1">
    <source>
        <dbReference type="SAM" id="MobiDB-lite"/>
    </source>
</evidence>
<reference evidence="2" key="1">
    <citation type="submission" date="2022-12" db="EMBL/GenBank/DDBJ databases">
        <authorList>
            <person name="Petersen C."/>
        </authorList>
    </citation>
    <scope>NUCLEOTIDE SEQUENCE</scope>
    <source>
        <strain evidence="2">IBT 16125</strain>
    </source>
</reference>
<dbReference type="Pfam" id="PF12520">
    <property type="entry name" value="DUF3723"/>
    <property type="match status" value="1"/>
</dbReference>
<feature type="region of interest" description="Disordered" evidence="1">
    <location>
        <begin position="571"/>
        <end position="590"/>
    </location>
</feature>
<sequence>MPRLSQAQVEAAENELFTYQETHFELSARVDISRLSWDRSFKRQMDDRQNVIRLEKIMDIQGCQRLKKECHVPVLVPAADWGNRVRPRQLDGTCTWLDVDIDYELRAQDHENLITAARNKLRSPRNQWWIVDVYVTDRQETELHYIPNLLLYISSNPNEATNIESSDLLQDKFIRSLRERFPNDHTPADGLIYQRIRYYGQLIDHLVHPLPEDRLWAVIASNHWWAILEKTAGSKKGKYLKAFLKHQSLPQAFDDLLPIPGIWEGMRIGLLHKLISMRCDEPIMNYLRLVGTTFSYLMGGDEYLPLVDGVSVKLLQSRAPKVSARDFAFLKTRMETGDLFKEIENEARRCEIWNRLEGIDYPIPTLKTFFKDRLYLEVARSVMQQLFVPDPDRKLTIDEAVGEHWGTAVPMPTPFRQEMIRSDLYELWRFSFQYGFEMTDHRRCVIRPKPGNNRPSLSSMTERPGTINRAVLWGHLFWLAQQRNIWLPLAGGFQVQEADLPTPLPHDYPENEEEIPVTRRCGKPFTYSVEADRYALTQESLEQTWTTPRVTAGFVSRSIFSAFFGYLNPNRHSTQDCPTESNNAASDNTLHREDLSSDISVDMPDEISHNPPNDHSERHSDPMTDVYSGQEFNPLMPSQQLLWGNQQPLFFAMNVSIPGEPIRELKLPNEQQTLSNFFGGLERHRFHIYIPGEDQRALHADWCYSAYERNPHQLLHADFLPECSFEQVDSTASGYTPRKRRRTDGIAELEAVKSWLEEQLAELQACNNAMQVPFQFSLGAENTLEEI</sequence>
<keyword evidence="3" id="KW-1185">Reference proteome</keyword>
<protein>
    <submittedName>
        <fullName evidence="2">Uncharacterized protein</fullName>
    </submittedName>
</protein>
<dbReference type="AlphaFoldDB" id="A0AAD6CFY7"/>
<feature type="compositionally biased region" description="Polar residues" evidence="1">
    <location>
        <begin position="571"/>
        <end position="588"/>
    </location>
</feature>
<reference evidence="2" key="2">
    <citation type="journal article" date="2023" name="IMA Fungus">
        <title>Comparative genomic study of the Penicillium genus elucidates a diverse pangenome and 15 lateral gene transfer events.</title>
        <authorList>
            <person name="Petersen C."/>
            <person name="Sorensen T."/>
            <person name="Nielsen M.R."/>
            <person name="Sondergaard T.E."/>
            <person name="Sorensen J.L."/>
            <person name="Fitzpatrick D.A."/>
            <person name="Frisvad J.C."/>
            <person name="Nielsen K.L."/>
        </authorList>
    </citation>
    <scope>NUCLEOTIDE SEQUENCE</scope>
    <source>
        <strain evidence="2">IBT 16125</strain>
    </source>
</reference>
<dbReference type="InterPro" id="IPR022198">
    <property type="entry name" value="DUF3723"/>
</dbReference>
<dbReference type="RefSeq" id="XP_056770027.1">
    <property type="nucleotide sequence ID" value="XM_056905920.1"/>
</dbReference>
<organism evidence="2 3">
    <name type="scientific">Penicillium daleae</name>
    <dbReference type="NCBI Taxonomy" id="63821"/>
    <lineage>
        <taxon>Eukaryota</taxon>
        <taxon>Fungi</taxon>
        <taxon>Dikarya</taxon>
        <taxon>Ascomycota</taxon>
        <taxon>Pezizomycotina</taxon>
        <taxon>Eurotiomycetes</taxon>
        <taxon>Eurotiomycetidae</taxon>
        <taxon>Eurotiales</taxon>
        <taxon>Aspergillaceae</taxon>
        <taxon>Penicillium</taxon>
    </lineage>
</organism>
<feature type="region of interest" description="Disordered" evidence="1">
    <location>
        <begin position="600"/>
        <end position="621"/>
    </location>
</feature>
<evidence type="ECO:0000313" key="2">
    <source>
        <dbReference type="EMBL" id="KAJ5460985.1"/>
    </source>
</evidence>
<proteinExistence type="predicted"/>